<dbReference type="InterPro" id="IPR021352">
    <property type="entry name" value="DUF2971"/>
</dbReference>
<proteinExistence type="predicted"/>
<dbReference type="RefSeq" id="WP_126004851.1">
    <property type="nucleotide sequence ID" value="NZ_QQYZ01000013.1"/>
</dbReference>
<comment type="caution">
    <text evidence="1">The sequence shown here is derived from an EMBL/GenBank/DDBJ whole genome shotgun (WGS) entry which is preliminary data.</text>
</comment>
<accession>A0A430G1L7</accession>
<evidence type="ECO:0000313" key="1">
    <source>
        <dbReference type="EMBL" id="RSY81951.1"/>
    </source>
</evidence>
<gene>
    <name evidence="1" type="ORF">DAH66_13840</name>
</gene>
<dbReference type="Proteomes" id="UP000287746">
    <property type="component" value="Unassembled WGS sequence"/>
</dbReference>
<reference evidence="1 2" key="1">
    <citation type="submission" date="2018-07" db="EMBL/GenBank/DDBJ databases">
        <title>Genomic and Epidemiologic Investigation of an Indolent Hospital Outbreak.</title>
        <authorList>
            <person name="Johnson R.C."/>
            <person name="Deming C."/>
            <person name="Conlan S."/>
            <person name="Zellmer C.J."/>
            <person name="Michelin A.V."/>
            <person name="Lee-Lin S."/>
            <person name="Thomas P.J."/>
            <person name="Park M."/>
            <person name="Weingarten R.A."/>
            <person name="Less J."/>
            <person name="Dekker J.P."/>
            <person name="Frank K.M."/>
            <person name="Musser K.A."/>
            <person name="Mcquiston J.R."/>
            <person name="Henderson D.K."/>
            <person name="Lau A.F."/>
            <person name="Palmore T.N."/>
            <person name="Segre J.A."/>
        </authorList>
    </citation>
    <scope>NUCLEOTIDE SEQUENCE [LARGE SCALE GENOMIC DNA]</scope>
    <source>
        <strain evidence="1 2">SK-CDC1_0717</strain>
    </source>
</reference>
<name>A0A430G1L7_9SPHN</name>
<protein>
    <submittedName>
        <fullName evidence="1">DUF2971 domain-containing protein</fullName>
    </submittedName>
</protein>
<dbReference type="AlphaFoldDB" id="A0A430G1L7"/>
<evidence type="ECO:0000313" key="2">
    <source>
        <dbReference type="Proteomes" id="UP000287746"/>
    </source>
</evidence>
<sequence>MTQEELHERLGPVFQPYVARKIAEARDTGQRFVHYTSCDAALSIIENNSMWLRNATLMNDFSEIQHGLGCLRAYWQHERGNNLKKAIAAINPQGVDALERSFDANVFDLLNNTFLISVSEHDPVDDQFGRLSMWRAYGQTTGAALVFNNGPILSPTNAISAVSIPVMYALHDRFADHMDEVAAKLIEEGDLLREIEAAQQACDGRSPISESMEQVFRHACIATKHPGFEEEREWRVVYQPGLNPTPPDRIAPANCTLKGVPQNIHKLFFQNYSDEGFVGATLPEILNRVIIGPTAHPYVVFGRMFEALQSRGVNTENLLINSHIPLRH</sequence>
<organism evidence="1 2">
    <name type="scientific">Sphingomonas koreensis</name>
    <dbReference type="NCBI Taxonomy" id="93064"/>
    <lineage>
        <taxon>Bacteria</taxon>
        <taxon>Pseudomonadati</taxon>
        <taxon>Pseudomonadota</taxon>
        <taxon>Alphaproteobacteria</taxon>
        <taxon>Sphingomonadales</taxon>
        <taxon>Sphingomonadaceae</taxon>
        <taxon>Sphingomonas</taxon>
    </lineage>
</organism>
<dbReference type="EMBL" id="QQYZ01000013">
    <property type="protein sequence ID" value="RSY81951.1"/>
    <property type="molecule type" value="Genomic_DNA"/>
</dbReference>
<dbReference type="Pfam" id="PF11185">
    <property type="entry name" value="DUF2971"/>
    <property type="match status" value="1"/>
</dbReference>